<dbReference type="AlphaFoldDB" id="A0A139WML8"/>
<gene>
    <name evidence="1" type="primary">AUGUSTUS-3.0.2_32087</name>
    <name evidence="1" type="ORF">TcasGA2_TC032087</name>
</gene>
<dbReference type="EMBL" id="KQ971312">
    <property type="protein sequence ID" value="KYB29123.1"/>
    <property type="molecule type" value="Genomic_DNA"/>
</dbReference>
<dbReference type="Proteomes" id="UP000007266">
    <property type="component" value="Linkage group 2"/>
</dbReference>
<evidence type="ECO:0000313" key="1">
    <source>
        <dbReference type="EMBL" id="KYB29123.1"/>
    </source>
</evidence>
<keyword evidence="2" id="KW-1185">Reference proteome</keyword>
<reference evidence="1 2" key="2">
    <citation type="journal article" date="2010" name="Nucleic Acids Res.">
        <title>BeetleBase in 2010: revisions to provide comprehensive genomic information for Tribolium castaneum.</title>
        <authorList>
            <person name="Kim H.S."/>
            <person name="Murphy T."/>
            <person name="Xia J."/>
            <person name="Caragea D."/>
            <person name="Park Y."/>
            <person name="Beeman R.W."/>
            <person name="Lorenzen M.D."/>
            <person name="Butcher S."/>
            <person name="Manak J.R."/>
            <person name="Brown S.J."/>
        </authorList>
    </citation>
    <scope>GENOME REANNOTATION</scope>
    <source>
        <strain evidence="1 2">Georgia GA2</strain>
    </source>
</reference>
<evidence type="ECO:0000313" key="2">
    <source>
        <dbReference type="Proteomes" id="UP000007266"/>
    </source>
</evidence>
<dbReference type="InParanoid" id="A0A139WML8"/>
<proteinExistence type="predicted"/>
<organism evidence="1 2">
    <name type="scientific">Tribolium castaneum</name>
    <name type="common">Red flour beetle</name>
    <dbReference type="NCBI Taxonomy" id="7070"/>
    <lineage>
        <taxon>Eukaryota</taxon>
        <taxon>Metazoa</taxon>
        <taxon>Ecdysozoa</taxon>
        <taxon>Arthropoda</taxon>
        <taxon>Hexapoda</taxon>
        <taxon>Insecta</taxon>
        <taxon>Pterygota</taxon>
        <taxon>Neoptera</taxon>
        <taxon>Endopterygota</taxon>
        <taxon>Coleoptera</taxon>
        <taxon>Polyphaga</taxon>
        <taxon>Cucujiformia</taxon>
        <taxon>Tenebrionidae</taxon>
        <taxon>Tenebrionidae incertae sedis</taxon>
        <taxon>Tribolium</taxon>
    </lineage>
</organism>
<protein>
    <submittedName>
        <fullName evidence="1">Uncharacterized protein</fullName>
    </submittedName>
</protein>
<sequence>MGENSDLNNSSCSTEDLKECDDMNKSNADSLVYSTDTDTDSEVCCDGDCEECQFDSWYFSFNYFKDEYLGQDLSDIEDDEFVSDNETEENIVSDARRKA</sequence>
<accession>A0A139WML8</accession>
<reference evidence="1 2" key="1">
    <citation type="journal article" date="2008" name="Nature">
        <title>The genome of the model beetle and pest Tribolium castaneum.</title>
        <authorList>
            <consortium name="Tribolium Genome Sequencing Consortium"/>
            <person name="Richards S."/>
            <person name="Gibbs R.A."/>
            <person name="Weinstock G.M."/>
            <person name="Brown S.J."/>
            <person name="Denell R."/>
            <person name="Beeman R.W."/>
            <person name="Gibbs R."/>
            <person name="Beeman R.W."/>
            <person name="Brown S.J."/>
            <person name="Bucher G."/>
            <person name="Friedrich M."/>
            <person name="Grimmelikhuijzen C.J."/>
            <person name="Klingler M."/>
            <person name="Lorenzen M."/>
            <person name="Richards S."/>
            <person name="Roth S."/>
            <person name="Schroder R."/>
            <person name="Tautz D."/>
            <person name="Zdobnov E.M."/>
            <person name="Muzny D."/>
            <person name="Gibbs R.A."/>
            <person name="Weinstock G.M."/>
            <person name="Attaway T."/>
            <person name="Bell S."/>
            <person name="Buhay C.J."/>
            <person name="Chandrabose M.N."/>
            <person name="Chavez D."/>
            <person name="Clerk-Blankenburg K.P."/>
            <person name="Cree A."/>
            <person name="Dao M."/>
            <person name="Davis C."/>
            <person name="Chacko J."/>
            <person name="Dinh H."/>
            <person name="Dugan-Rocha S."/>
            <person name="Fowler G."/>
            <person name="Garner T.T."/>
            <person name="Garnes J."/>
            <person name="Gnirke A."/>
            <person name="Hawes A."/>
            <person name="Hernandez J."/>
            <person name="Hines S."/>
            <person name="Holder M."/>
            <person name="Hume J."/>
            <person name="Jhangiani S.N."/>
            <person name="Joshi V."/>
            <person name="Khan Z.M."/>
            <person name="Jackson L."/>
            <person name="Kovar C."/>
            <person name="Kowis A."/>
            <person name="Lee S."/>
            <person name="Lewis L.R."/>
            <person name="Margolis J."/>
            <person name="Morgan M."/>
            <person name="Nazareth L.V."/>
            <person name="Nguyen N."/>
            <person name="Okwuonu G."/>
            <person name="Parker D."/>
            <person name="Richards S."/>
            <person name="Ruiz S.J."/>
            <person name="Santibanez J."/>
            <person name="Savard J."/>
            <person name="Scherer S.E."/>
            <person name="Schneider B."/>
            <person name="Sodergren E."/>
            <person name="Tautz D."/>
            <person name="Vattahil S."/>
            <person name="Villasana D."/>
            <person name="White C.S."/>
            <person name="Wright R."/>
            <person name="Park Y."/>
            <person name="Beeman R.W."/>
            <person name="Lord J."/>
            <person name="Oppert B."/>
            <person name="Lorenzen M."/>
            <person name="Brown S."/>
            <person name="Wang L."/>
            <person name="Savard J."/>
            <person name="Tautz D."/>
            <person name="Richards S."/>
            <person name="Weinstock G."/>
            <person name="Gibbs R.A."/>
            <person name="Liu Y."/>
            <person name="Worley K."/>
            <person name="Weinstock G."/>
            <person name="Elsik C.G."/>
            <person name="Reese J.T."/>
            <person name="Elhaik E."/>
            <person name="Landan G."/>
            <person name="Graur D."/>
            <person name="Arensburger P."/>
            <person name="Atkinson P."/>
            <person name="Beeman R.W."/>
            <person name="Beidler J."/>
            <person name="Brown S.J."/>
            <person name="Demuth J.P."/>
            <person name="Drury D.W."/>
            <person name="Du Y.Z."/>
            <person name="Fujiwara H."/>
            <person name="Lorenzen M."/>
            <person name="Maselli V."/>
            <person name="Osanai M."/>
            <person name="Park Y."/>
            <person name="Robertson H.M."/>
            <person name="Tu Z."/>
            <person name="Wang J.J."/>
            <person name="Wang S."/>
            <person name="Richards S."/>
            <person name="Song H."/>
            <person name="Zhang L."/>
            <person name="Sodergren E."/>
            <person name="Werner D."/>
            <person name="Stanke M."/>
            <person name="Morgenstern B."/>
            <person name="Solovyev V."/>
            <person name="Kosarev P."/>
            <person name="Brown G."/>
            <person name="Chen H.C."/>
            <person name="Ermolaeva O."/>
            <person name="Hlavina W."/>
            <person name="Kapustin Y."/>
            <person name="Kiryutin B."/>
            <person name="Kitts P."/>
            <person name="Maglott D."/>
            <person name="Pruitt K."/>
            <person name="Sapojnikov V."/>
            <person name="Souvorov A."/>
            <person name="Mackey A.J."/>
            <person name="Waterhouse R.M."/>
            <person name="Wyder S."/>
            <person name="Zdobnov E.M."/>
            <person name="Zdobnov E.M."/>
            <person name="Wyder S."/>
            <person name="Kriventseva E.V."/>
            <person name="Kadowaki T."/>
            <person name="Bork P."/>
            <person name="Aranda M."/>
            <person name="Bao R."/>
            <person name="Beermann A."/>
            <person name="Berns N."/>
            <person name="Bolognesi R."/>
            <person name="Bonneton F."/>
            <person name="Bopp D."/>
            <person name="Brown S.J."/>
            <person name="Bucher G."/>
            <person name="Butts T."/>
            <person name="Chaumot A."/>
            <person name="Denell R.E."/>
            <person name="Ferrier D.E."/>
            <person name="Friedrich M."/>
            <person name="Gordon C.M."/>
            <person name="Jindra M."/>
            <person name="Klingler M."/>
            <person name="Lan Q."/>
            <person name="Lattorff H.M."/>
            <person name="Laudet V."/>
            <person name="von Levetsow C."/>
            <person name="Liu Z."/>
            <person name="Lutz R."/>
            <person name="Lynch J.A."/>
            <person name="da Fonseca R.N."/>
            <person name="Posnien N."/>
            <person name="Reuter R."/>
            <person name="Roth S."/>
            <person name="Savard J."/>
            <person name="Schinko J.B."/>
            <person name="Schmitt C."/>
            <person name="Schoppmeier M."/>
            <person name="Schroder R."/>
            <person name="Shippy T.D."/>
            <person name="Simonnet F."/>
            <person name="Marques-Souza H."/>
            <person name="Tautz D."/>
            <person name="Tomoyasu Y."/>
            <person name="Trauner J."/>
            <person name="Van der Zee M."/>
            <person name="Vervoort M."/>
            <person name="Wittkopp N."/>
            <person name="Wimmer E.A."/>
            <person name="Yang X."/>
            <person name="Jones A.K."/>
            <person name="Sattelle D.B."/>
            <person name="Ebert P.R."/>
            <person name="Nelson D."/>
            <person name="Scott J.G."/>
            <person name="Beeman R.W."/>
            <person name="Muthukrishnan S."/>
            <person name="Kramer K.J."/>
            <person name="Arakane Y."/>
            <person name="Beeman R.W."/>
            <person name="Zhu Q."/>
            <person name="Hogenkamp D."/>
            <person name="Dixit R."/>
            <person name="Oppert B."/>
            <person name="Jiang H."/>
            <person name="Zou Z."/>
            <person name="Marshall J."/>
            <person name="Elpidina E."/>
            <person name="Vinokurov K."/>
            <person name="Oppert C."/>
            <person name="Zou Z."/>
            <person name="Evans J."/>
            <person name="Lu Z."/>
            <person name="Zhao P."/>
            <person name="Sumathipala N."/>
            <person name="Altincicek B."/>
            <person name="Vilcinskas A."/>
            <person name="Williams M."/>
            <person name="Hultmark D."/>
            <person name="Hetru C."/>
            <person name="Jiang H."/>
            <person name="Grimmelikhuijzen C.J."/>
            <person name="Hauser F."/>
            <person name="Cazzamali G."/>
            <person name="Williamson M."/>
            <person name="Park Y."/>
            <person name="Li B."/>
            <person name="Tanaka Y."/>
            <person name="Predel R."/>
            <person name="Neupert S."/>
            <person name="Schachtner J."/>
            <person name="Verleyen P."/>
            <person name="Raible F."/>
            <person name="Bork P."/>
            <person name="Friedrich M."/>
            <person name="Walden K.K."/>
            <person name="Robertson H.M."/>
            <person name="Angeli S."/>
            <person name="Foret S."/>
            <person name="Bucher G."/>
            <person name="Schuetz S."/>
            <person name="Maleszka R."/>
            <person name="Wimmer E.A."/>
            <person name="Beeman R.W."/>
            <person name="Lorenzen M."/>
            <person name="Tomoyasu Y."/>
            <person name="Miller S.C."/>
            <person name="Grossmann D."/>
            <person name="Bucher G."/>
        </authorList>
    </citation>
    <scope>NUCLEOTIDE SEQUENCE [LARGE SCALE GENOMIC DNA]</scope>
    <source>
        <strain evidence="1 2">Georgia GA2</strain>
    </source>
</reference>
<name>A0A139WML8_TRICA</name>